<sequence>MPSKLEAQNIGKPHATSVVLVGSYSPSECKSSGVSAALNLDISNLWLPSAHESLIIIKEPYSKSSRSQPKPDGGHHITVLIKALVNALSPGSVHAGHERCNRCRSPINFPSRYTTSWTISDTTDRLATEEIRPSVNRSPMDVMR</sequence>
<accession>A0A166MP74</accession>
<proteinExistence type="predicted"/>
<keyword evidence="2" id="KW-1185">Reference proteome</keyword>
<evidence type="ECO:0000313" key="1">
    <source>
        <dbReference type="EMBL" id="KZL64851.1"/>
    </source>
</evidence>
<protein>
    <submittedName>
        <fullName evidence="1">Uncharacterized protein</fullName>
    </submittedName>
</protein>
<comment type="caution">
    <text evidence="1">The sequence shown here is derived from an EMBL/GenBank/DDBJ whole genome shotgun (WGS) entry which is preliminary data.</text>
</comment>
<gene>
    <name evidence="1" type="ORF">CT0861_11787</name>
</gene>
<dbReference type="AlphaFoldDB" id="A0A166MP74"/>
<dbReference type="Proteomes" id="UP000076552">
    <property type="component" value="Unassembled WGS sequence"/>
</dbReference>
<organism evidence="1 2">
    <name type="scientific">Colletotrichum tofieldiae</name>
    <dbReference type="NCBI Taxonomy" id="708197"/>
    <lineage>
        <taxon>Eukaryota</taxon>
        <taxon>Fungi</taxon>
        <taxon>Dikarya</taxon>
        <taxon>Ascomycota</taxon>
        <taxon>Pezizomycotina</taxon>
        <taxon>Sordariomycetes</taxon>
        <taxon>Hypocreomycetidae</taxon>
        <taxon>Glomerellales</taxon>
        <taxon>Glomerellaceae</taxon>
        <taxon>Colletotrichum</taxon>
        <taxon>Colletotrichum spaethianum species complex</taxon>
    </lineage>
</organism>
<evidence type="ECO:0000313" key="2">
    <source>
        <dbReference type="Proteomes" id="UP000076552"/>
    </source>
</evidence>
<reference evidence="1 2" key="1">
    <citation type="submission" date="2015-06" db="EMBL/GenBank/DDBJ databases">
        <title>Survival trade-offs in plant roots during colonization by closely related pathogenic and mutualistic fungi.</title>
        <authorList>
            <person name="Hacquard S."/>
            <person name="Kracher B."/>
            <person name="Hiruma K."/>
            <person name="Weinman A."/>
            <person name="Muench P."/>
            <person name="Garrido Oter R."/>
            <person name="Ver Loren van Themaat E."/>
            <person name="Dallerey J.-F."/>
            <person name="Damm U."/>
            <person name="Henrissat B."/>
            <person name="Lespinet O."/>
            <person name="Thon M."/>
            <person name="Kemen E."/>
            <person name="McHardy A.C."/>
            <person name="Schulze-Lefert P."/>
            <person name="O'Connell R.J."/>
        </authorList>
    </citation>
    <scope>NUCLEOTIDE SEQUENCE [LARGE SCALE GENOMIC DNA]</scope>
    <source>
        <strain evidence="1 2">0861</strain>
    </source>
</reference>
<name>A0A166MP74_9PEZI</name>
<dbReference type="EMBL" id="LFIV01000252">
    <property type="protein sequence ID" value="KZL64851.1"/>
    <property type="molecule type" value="Genomic_DNA"/>
</dbReference>